<sequence length="480" mass="52088">MSSRRIVVVGASEAGCQIALEAQAAGHQVTLVDEHPQAMKDMSFDAPWFYGAALPAALMNDNSIAQSVLEASPQLMECLEAGIDLRVSTILWGAFRNGPNCVHVGTPRVGLVTREDNEMLEHDALIITTGVRDFVPSFKGWELPGVLGGKAALALIDLYQVFEGERLLVLGSSELAMRVVRAALARGVTVTGVVEPGDSVVAGPEATQFLAEHNIPVHLGHVISEATGKTEVKGAKLVSLDGKESAEIACDTIAVAIATLPNIELPAAMGCRMRYEPALASWLPEISVQGETSLDGVFWLAAATGADEAMRSAILARIDGAAEDRRPAPLPEPAFNATDYIKRWIRALHETGGDDVILCQCETVSRAEFCGITPPRYLEKGLRHPQTPLVHSDDNSAPCLNQDFVKRMTRVSMGHCQGKRCRDEAAFTLSQRFGIGLETIRPASYRFPLRPIDLGLIADNDETDEIRLNWQMWPYETRQS</sequence>
<evidence type="ECO:0000256" key="1">
    <source>
        <dbReference type="ARBA" id="ARBA00023002"/>
    </source>
</evidence>
<dbReference type="PANTHER" id="PTHR42949">
    <property type="entry name" value="ANAEROBIC GLYCEROL-3-PHOSPHATE DEHYDROGENASE SUBUNIT B"/>
    <property type="match status" value="1"/>
</dbReference>
<keyword evidence="1" id="KW-0560">Oxidoreductase</keyword>
<dbReference type="SUPFAM" id="SSF51905">
    <property type="entry name" value="FAD/NAD(P)-binding domain"/>
    <property type="match status" value="1"/>
</dbReference>
<dbReference type="PANTHER" id="PTHR42949:SF3">
    <property type="entry name" value="ANAEROBIC GLYCEROL-3-PHOSPHATE DEHYDROGENASE SUBUNIT B"/>
    <property type="match status" value="1"/>
</dbReference>
<evidence type="ECO:0000313" key="4">
    <source>
        <dbReference type="Proteomes" id="UP001596042"/>
    </source>
</evidence>
<dbReference type="Proteomes" id="UP001596042">
    <property type="component" value="Unassembled WGS sequence"/>
</dbReference>
<feature type="domain" description="FAD/NAD(P)-binding" evidence="2">
    <location>
        <begin position="5"/>
        <end position="299"/>
    </location>
</feature>
<dbReference type="InterPro" id="IPR051691">
    <property type="entry name" value="Metab_Enz_Cyan_OpOx_G3PDH"/>
</dbReference>
<dbReference type="Pfam" id="PF07992">
    <property type="entry name" value="Pyr_redox_2"/>
    <property type="match status" value="1"/>
</dbReference>
<dbReference type="Gene3D" id="3.50.50.60">
    <property type="entry name" value="FAD/NAD(P)-binding domain"/>
    <property type="match status" value="2"/>
</dbReference>
<dbReference type="PRINTS" id="PR00411">
    <property type="entry name" value="PNDRDTASEI"/>
</dbReference>
<name>A0ABV9H6W8_9HYPH</name>
<accession>A0ABV9H6W8</accession>
<gene>
    <name evidence="3" type="ORF">ACFO1V_08210</name>
</gene>
<evidence type="ECO:0000259" key="2">
    <source>
        <dbReference type="Pfam" id="PF07992"/>
    </source>
</evidence>
<comment type="caution">
    <text evidence="3">The sequence shown here is derived from an EMBL/GenBank/DDBJ whole genome shotgun (WGS) entry which is preliminary data.</text>
</comment>
<organism evidence="3 4">
    <name type="scientific">Daeguia caeni</name>
    <dbReference type="NCBI Taxonomy" id="439612"/>
    <lineage>
        <taxon>Bacteria</taxon>
        <taxon>Pseudomonadati</taxon>
        <taxon>Pseudomonadota</taxon>
        <taxon>Alphaproteobacteria</taxon>
        <taxon>Hyphomicrobiales</taxon>
        <taxon>Brucellaceae</taxon>
        <taxon>Daeguia</taxon>
    </lineage>
</organism>
<dbReference type="EMBL" id="JBHSEL010000053">
    <property type="protein sequence ID" value="MFC4625203.1"/>
    <property type="molecule type" value="Genomic_DNA"/>
</dbReference>
<dbReference type="Gene3D" id="1.10.10.1100">
    <property type="entry name" value="BFD-like [2Fe-2S]-binding domain"/>
    <property type="match status" value="1"/>
</dbReference>
<dbReference type="Gene3D" id="3.40.50.720">
    <property type="entry name" value="NAD(P)-binding Rossmann-like Domain"/>
    <property type="match status" value="1"/>
</dbReference>
<dbReference type="RefSeq" id="WP_374829556.1">
    <property type="nucleotide sequence ID" value="NZ_JBHEEZ010000001.1"/>
</dbReference>
<protein>
    <submittedName>
        <fullName evidence="3">FAD-dependent oxidoreductase</fullName>
    </submittedName>
</protein>
<dbReference type="InterPro" id="IPR023753">
    <property type="entry name" value="FAD/NAD-binding_dom"/>
</dbReference>
<dbReference type="InterPro" id="IPR041854">
    <property type="entry name" value="BFD-like_2Fe2S-bd_dom_sf"/>
</dbReference>
<dbReference type="InterPro" id="IPR036188">
    <property type="entry name" value="FAD/NAD-bd_sf"/>
</dbReference>
<proteinExistence type="predicted"/>
<keyword evidence="4" id="KW-1185">Reference proteome</keyword>
<evidence type="ECO:0000313" key="3">
    <source>
        <dbReference type="EMBL" id="MFC4625203.1"/>
    </source>
</evidence>
<reference evidence="4" key="1">
    <citation type="journal article" date="2019" name="Int. J. Syst. Evol. Microbiol.">
        <title>The Global Catalogue of Microorganisms (GCM) 10K type strain sequencing project: providing services to taxonomists for standard genome sequencing and annotation.</title>
        <authorList>
            <consortium name="The Broad Institute Genomics Platform"/>
            <consortium name="The Broad Institute Genome Sequencing Center for Infectious Disease"/>
            <person name="Wu L."/>
            <person name="Ma J."/>
        </authorList>
    </citation>
    <scope>NUCLEOTIDE SEQUENCE [LARGE SCALE GENOMIC DNA]</scope>
    <source>
        <strain evidence="4">CGMCC 1.15731</strain>
    </source>
</reference>